<comment type="function">
    <text evidence="4">This protein is involved in the repair of mismatches in DNA. It is required for dam-dependent methyl-directed DNA mismatch repair. May act as a 'molecular matchmaker', a protein that promotes the formation of a stable complex between two or more DNA-binding proteins in an ATP-dependent manner without itself being part of a final effector complex.</text>
</comment>
<name>A0AAJ1HRR2_LIMMU</name>
<dbReference type="Gene3D" id="3.30.1540.20">
    <property type="entry name" value="MutL, C-terminal domain, dimerisation subdomain"/>
    <property type="match status" value="1"/>
</dbReference>
<keyword evidence="7" id="KW-0255">Endonuclease</keyword>
<evidence type="ECO:0000313" key="7">
    <source>
        <dbReference type="EMBL" id="MDC2829478.1"/>
    </source>
</evidence>
<dbReference type="InterPro" id="IPR013507">
    <property type="entry name" value="DNA_mismatch_S5_2-like"/>
</dbReference>
<evidence type="ECO:0000256" key="4">
    <source>
        <dbReference type="HAMAP-Rule" id="MF_00149"/>
    </source>
</evidence>
<dbReference type="SUPFAM" id="SSF54211">
    <property type="entry name" value="Ribosomal protein S5 domain 2-like"/>
    <property type="match status" value="1"/>
</dbReference>
<dbReference type="Gene3D" id="3.30.565.10">
    <property type="entry name" value="Histidine kinase-like ATPase, C-terminal domain"/>
    <property type="match status" value="1"/>
</dbReference>
<dbReference type="Proteomes" id="UP001220670">
    <property type="component" value="Unassembled WGS sequence"/>
</dbReference>
<protein>
    <recommendedName>
        <fullName evidence="4">DNA mismatch repair protein MutL</fullName>
    </recommendedName>
</protein>
<dbReference type="Pfam" id="PF13589">
    <property type="entry name" value="HATPase_c_3"/>
    <property type="match status" value="1"/>
</dbReference>
<evidence type="ECO:0000259" key="5">
    <source>
        <dbReference type="SMART" id="SM00853"/>
    </source>
</evidence>
<dbReference type="SMART" id="SM00853">
    <property type="entry name" value="MutL_C"/>
    <property type="match status" value="1"/>
</dbReference>
<dbReference type="GO" id="GO:0006298">
    <property type="term" value="P:mismatch repair"/>
    <property type="evidence" value="ECO:0007669"/>
    <property type="project" value="UniProtKB-UniRule"/>
</dbReference>
<dbReference type="SMART" id="SM01340">
    <property type="entry name" value="DNA_mis_repair"/>
    <property type="match status" value="1"/>
</dbReference>
<dbReference type="InterPro" id="IPR020568">
    <property type="entry name" value="Ribosomal_Su5_D2-typ_SF"/>
</dbReference>
<dbReference type="PANTHER" id="PTHR10073">
    <property type="entry name" value="DNA MISMATCH REPAIR PROTEIN MLH, PMS, MUTL"/>
    <property type="match status" value="1"/>
</dbReference>
<dbReference type="GO" id="GO:0032300">
    <property type="term" value="C:mismatch repair complex"/>
    <property type="evidence" value="ECO:0007669"/>
    <property type="project" value="InterPro"/>
</dbReference>
<dbReference type="RefSeq" id="WP_272208634.1">
    <property type="nucleotide sequence ID" value="NZ_JAQOMV010000021.1"/>
</dbReference>
<dbReference type="Gene3D" id="3.30.1370.100">
    <property type="entry name" value="MutL, C-terminal domain, regulatory subdomain"/>
    <property type="match status" value="1"/>
</dbReference>
<dbReference type="GO" id="GO:0140664">
    <property type="term" value="F:ATP-dependent DNA damage sensor activity"/>
    <property type="evidence" value="ECO:0007669"/>
    <property type="project" value="InterPro"/>
</dbReference>
<dbReference type="NCBIfam" id="TIGR00585">
    <property type="entry name" value="mutl"/>
    <property type="match status" value="1"/>
</dbReference>
<keyword evidence="2 4" id="KW-0227">DNA damage</keyword>
<dbReference type="Pfam" id="PF01119">
    <property type="entry name" value="DNA_mis_repair"/>
    <property type="match status" value="1"/>
</dbReference>
<comment type="caution">
    <text evidence="7">The sequence shown here is derived from an EMBL/GenBank/DDBJ whole genome shotgun (WGS) entry which is preliminary data.</text>
</comment>
<dbReference type="GO" id="GO:0030983">
    <property type="term" value="F:mismatched DNA binding"/>
    <property type="evidence" value="ECO:0007669"/>
    <property type="project" value="InterPro"/>
</dbReference>
<proteinExistence type="inferred from homology"/>
<dbReference type="EMBL" id="JAQONE010000011">
    <property type="protein sequence ID" value="MDC2829478.1"/>
    <property type="molecule type" value="Genomic_DNA"/>
</dbReference>
<evidence type="ECO:0000259" key="6">
    <source>
        <dbReference type="SMART" id="SM01340"/>
    </source>
</evidence>
<feature type="domain" description="DNA mismatch repair protein S5" evidence="6">
    <location>
        <begin position="208"/>
        <end position="326"/>
    </location>
</feature>
<reference evidence="7" key="1">
    <citation type="submission" date="2023-01" db="EMBL/GenBank/DDBJ databases">
        <title>Genome analysis of 13 Lactobacillus isolated from gut of wild boar.</title>
        <authorList>
            <person name="Papp P."/>
            <person name="Libisch B."/>
            <person name="Nagy T."/>
            <person name="Olasz F."/>
        </authorList>
    </citation>
    <scope>NUCLEOTIDE SEQUENCE</scope>
    <source>
        <strain evidence="7">F146</strain>
    </source>
</reference>
<dbReference type="CDD" id="cd00782">
    <property type="entry name" value="MutL_Trans"/>
    <property type="match status" value="1"/>
</dbReference>
<keyword evidence="7" id="KW-0540">Nuclease</keyword>
<evidence type="ECO:0000256" key="3">
    <source>
        <dbReference type="ARBA" id="ARBA00023204"/>
    </source>
</evidence>
<organism evidence="7 8">
    <name type="scientific">Limosilactobacillus mucosae</name>
    <name type="common">Lactobacillus mucosae</name>
    <dbReference type="NCBI Taxonomy" id="97478"/>
    <lineage>
        <taxon>Bacteria</taxon>
        <taxon>Bacillati</taxon>
        <taxon>Bacillota</taxon>
        <taxon>Bacilli</taxon>
        <taxon>Lactobacillales</taxon>
        <taxon>Lactobacillaceae</taxon>
        <taxon>Limosilactobacillus</taxon>
    </lineage>
</organism>
<dbReference type="CDD" id="cd16926">
    <property type="entry name" value="HATPase_MutL-MLH-PMS-like"/>
    <property type="match status" value="1"/>
</dbReference>
<dbReference type="NCBIfam" id="NF000950">
    <property type="entry name" value="PRK00095.1-3"/>
    <property type="match status" value="1"/>
</dbReference>
<dbReference type="Pfam" id="PF08676">
    <property type="entry name" value="MutL_C"/>
    <property type="match status" value="1"/>
</dbReference>
<dbReference type="GO" id="GO:0005524">
    <property type="term" value="F:ATP binding"/>
    <property type="evidence" value="ECO:0007669"/>
    <property type="project" value="InterPro"/>
</dbReference>
<dbReference type="InterPro" id="IPR014762">
    <property type="entry name" value="DNA_mismatch_repair_CS"/>
</dbReference>
<dbReference type="InterPro" id="IPR014721">
    <property type="entry name" value="Ribsml_uS5_D2-typ_fold_subgr"/>
</dbReference>
<dbReference type="PANTHER" id="PTHR10073:SF12">
    <property type="entry name" value="DNA MISMATCH REPAIR PROTEIN MLH1"/>
    <property type="match status" value="1"/>
</dbReference>
<dbReference type="HAMAP" id="MF_00149">
    <property type="entry name" value="DNA_mis_repair"/>
    <property type="match status" value="1"/>
</dbReference>
<dbReference type="InterPro" id="IPR042121">
    <property type="entry name" value="MutL_C_regsub"/>
</dbReference>
<dbReference type="InterPro" id="IPR002099">
    <property type="entry name" value="MutL/Mlh/PMS"/>
</dbReference>
<dbReference type="InterPro" id="IPR038973">
    <property type="entry name" value="MutL/Mlh/Pms-like"/>
</dbReference>
<dbReference type="GO" id="GO:0004519">
    <property type="term" value="F:endonuclease activity"/>
    <property type="evidence" value="ECO:0007669"/>
    <property type="project" value="UniProtKB-KW"/>
</dbReference>
<feature type="domain" description="MutL C-terminal dimerisation" evidence="5">
    <location>
        <begin position="462"/>
        <end position="604"/>
    </location>
</feature>
<gene>
    <name evidence="4 7" type="primary">mutL</name>
    <name evidence="7" type="ORF">PO250_03980</name>
</gene>
<accession>A0AAJ1HRR2</accession>
<dbReference type="AlphaFoldDB" id="A0AAJ1HRR2"/>
<dbReference type="SUPFAM" id="SSF55874">
    <property type="entry name" value="ATPase domain of HSP90 chaperone/DNA topoisomerase II/histidine kinase"/>
    <property type="match status" value="1"/>
</dbReference>
<dbReference type="InterPro" id="IPR042120">
    <property type="entry name" value="MutL_C_dimsub"/>
</dbReference>
<dbReference type="PROSITE" id="PS00058">
    <property type="entry name" value="DNA_MISMATCH_REPAIR_1"/>
    <property type="match status" value="1"/>
</dbReference>
<comment type="similarity">
    <text evidence="1 4">Belongs to the DNA mismatch repair MutL/HexB family.</text>
</comment>
<dbReference type="GO" id="GO:0016887">
    <property type="term" value="F:ATP hydrolysis activity"/>
    <property type="evidence" value="ECO:0007669"/>
    <property type="project" value="InterPro"/>
</dbReference>
<evidence type="ECO:0000313" key="8">
    <source>
        <dbReference type="Proteomes" id="UP001220670"/>
    </source>
</evidence>
<dbReference type="SUPFAM" id="SSF118116">
    <property type="entry name" value="DNA mismatch repair protein MutL"/>
    <property type="match status" value="1"/>
</dbReference>
<keyword evidence="7" id="KW-0378">Hydrolase</keyword>
<dbReference type="InterPro" id="IPR014790">
    <property type="entry name" value="MutL_C"/>
</dbReference>
<dbReference type="FunFam" id="3.30.565.10:FF:000003">
    <property type="entry name" value="DNA mismatch repair endonuclease MutL"/>
    <property type="match status" value="1"/>
</dbReference>
<evidence type="ECO:0000256" key="2">
    <source>
        <dbReference type="ARBA" id="ARBA00022763"/>
    </source>
</evidence>
<dbReference type="InterPro" id="IPR020667">
    <property type="entry name" value="DNA_mismatch_repair_MutL"/>
</dbReference>
<dbReference type="Gene3D" id="3.30.230.10">
    <property type="match status" value="1"/>
</dbReference>
<dbReference type="InterPro" id="IPR037198">
    <property type="entry name" value="MutL_C_sf"/>
</dbReference>
<sequence length="663" mass="73292">MGKIHQLSSVLANQIAAGEVIERPSSIVKELVENSLDAHSQRIDVVVTESGLGSIRVIDDGDGIARSDVPMAFKRHATSKIETAGDLFRVQTMGFRGEALPSIASVADVIMTTAVSGQEGTSYHIRGGEEKALKPAIARKGTDILVTELFYNTPARLKYLKSPKTELSHLIDIVNRLALANPAVAISFTHDGREVFRSAGNGKLQQVIAAIDGVNVGRMMIPIHGENPDFSISGYISKPELTRAQRSHITLTINHRYVRSYALTKAIIAGYRSKLMVGRFPFAVINIDLDPVLVDVNVHPAKREVRLSKEEQLASLLEQAVFHGLANQNLIPDVGSQAQQLKAKSSAESSQFGEAAPVYQPAATPAPTQAAASVEKKAQEDDHLAAQPVVIKQRDDLNQPALQAFDQRYQNEEQAAPFEQSISDQSTMIGQSDSPDVKTEELTLDIDDAGSQAEQRFPDLQYLAQYHGTFLLAEASDGLYLVDQHAAQERINFERFRHEIGEVGHDQQAFLTPMVLSYSTAEALKISEHLDVLRGVGLNLEPFGQNSFVLSEHPTWFVEGQEEATAKEMIDWILSDAELNVAHFRLKTAMMMSCKRAIKANHYLDDQQAKALLKKLPQCQNPFNCPHGRPVTIHFTDTDLEKLFKRIQDHHQAYSRDFDAHSF</sequence>
<dbReference type="InterPro" id="IPR036890">
    <property type="entry name" value="HATPase_C_sf"/>
</dbReference>
<keyword evidence="3 4" id="KW-0234">DNA repair</keyword>
<evidence type="ECO:0000256" key="1">
    <source>
        <dbReference type="ARBA" id="ARBA00006082"/>
    </source>
</evidence>